<evidence type="ECO:0000256" key="1">
    <source>
        <dbReference type="ARBA" id="ARBA00001947"/>
    </source>
</evidence>
<dbReference type="FunFam" id="3.40.50.720:FF:000158">
    <property type="entry name" value="Zinc-binding alcohol dehydrogenase"/>
    <property type="match status" value="1"/>
</dbReference>
<dbReference type="InterPro" id="IPR036291">
    <property type="entry name" value="NAD(P)-bd_dom_sf"/>
</dbReference>
<name>A0A2C5X3M2_9PEZI</name>
<evidence type="ECO:0000256" key="4">
    <source>
        <dbReference type="ARBA" id="ARBA00022553"/>
    </source>
</evidence>
<evidence type="ECO:0000256" key="3">
    <source>
        <dbReference type="ARBA" id="ARBA00011738"/>
    </source>
</evidence>
<dbReference type="InterPro" id="IPR020843">
    <property type="entry name" value="ER"/>
</dbReference>
<evidence type="ECO:0000256" key="2">
    <source>
        <dbReference type="ARBA" id="ARBA00008072"/>
    </source>
</evidence>
<comment type="cofactor">
    <cofactor evidence="1 11">
        <name>Zn(2+)</name>
        <dbReference type="ChEBI" id="CHEBI:29105"/>
    </cofactor>
</comment>
<feature type="domain" description="Enoyl reductase (ER)" evidence="12">
    <location>
        <begin position="13"/>
        <end position="349"/>
    </location>
</feature>
<evidence type="ECO:0000256" key="11">
    <source>
        <dbReference type="RuleBase" id="RU361277"/>
    </source>
</evidence>
<proteinExistence type="inferred from homology"/>
<keyword evidence="14" id="KW-1185">Reference proteome</keyword>
<reference evidence="13 14" key="2">
    <citation type="journal article" date="2013" name="IMA Fungus">
        <title>IMA Genome-F 1: Ceratocystis fimbriata: Draft nuclear genome sequence for the plant pathogen, Ceratocystis fimbriata.</title>
        <authorList>
            <person name="Wilken P.M."/>
            <person name="Steenkamp E.T."/>
            <person name="Wingfield M.J."/>
            <person name="de Beer Z.W."/>
            <person name="Wingfield B.D."/>
        </authorList>
    </citation>
    <scope>NUCLEOTIDE SEQUENCE [LARGE SCALE GENOMIC DNA]</scope>
    <source>
        <strain evidence="13 14">CBS 114723</strain>
    </source>
</reference>
<dbReference type="InterPro" id="IPR013154">
    <property type="entry name" value="ADH-like_N"/>
</dbReference>
<keyword evidence="7" id="KW-0521">NADP</keyword>
<dbReference type="STRING" id="1035309.A0A2C5X3M2"/>
<dbReference type="SMART" id="SM00829">
    <property type="entry name" value="PKS_ER"/>
    <property type="match status" value="1"/>
</dbReference>
<dbReference type="CDD" id="cd05283">
    <property type="entry name" value="CAD1"/>
    <property type="match status" value="1"/>
</dbReference>
<comment type="catalytic activity">
    <reaction evidence="10">
        <text>a primary alcohol + NADP(+) = an aldehyde + NADPH + H(+)</text>
        <dbReference type="Rhea" id="RHEA:15937"/>
        <dbReference type="ChEBI" id="CHEBI:15378"/>
        <dbReference type="ChEBI" id="CHEBI:15734"/>
        <dbReference type="ChEBI" id="CHEBI:17478"/>
        <dbReference type="ChEBI" id="CHEBI:57783"/>
        <dbReference type="ChEBI" id="CHEBI:58349"/>
        <dbReference type="EC" id="1.1.1.2"/>
    </reaction>
    <physiologicalReaction direction="left-to-right" evidence="10">
        <dbReference type="Rhea" id="RHEA:15938"/>
    </physiologicalReaction>
    <physiologicalReaction direction="right-to-left" evidence="10">
        <dbReference type="Rhea" id="RHEA:15939"/>
    </physiologicalReaction>
</comment>
<evidence type="ECO:0000256" key="6">
    <source>
        <dbReference type="ARBA" id="ARBA00022833"/>
    </source>
</evidence>
<dbReference type="Pfam" id="PF08240">
    <property type="entry name" value="ADH_N"/>
    <property type="match status" value="1"/>
</dbReference>
<dbReference type="GO" id="GO:0008270">
    <property type="term" value="F:zinc ion binding"/>
    <property type="evidence" value="ECO:0007669"/>
    <property type="project" value="InterPro"/>
</dbReference>
<dbReference type="AlphaFoldDB" id="A0A2C5X3M2"/>
<dbReference type="PANTHER" id="PTHR42683">
    <property type="entry name" value="ALDEHYDE REDUCTASE"/>
    <property type="match status" value="1"/>
</dbReference>
<dbReference type="EMBL" id="APWK03000067">
    <property type="protein sequence ID" value="PHH52471.1"/>
    <property type="molecule type" value="Genomic_DNA"/>
</dbReference>
<dbReference type="SUPFAM" id="SSF50129">
    <property type="entry name" value="GroES-like"/>
    <property type="match status" value="1"/>
</dbReference>
<dbReference type="InterPro" id="IPR011032">
    <property type="entry name" value="GroES-like_sf"/>
</dbReference>
<dbReference type="Proteomes" id="UP000222788">
    <property type="component" value="Unassembled WGS sequence"/>
</dbReference>
<comment type="similarity">
    <text evidence="2 11">Belongs to the zinc-containing alcohol dehydrogenase family.</text>
</comment>
<keyword evidence="4" id="KW-0597">Phosphoprotein</keyword>
<dbReference type="GO" id="GO:0008106">
    <property type="term" value="F:alcohol dehydrogenase (NADP+) activity"/>
    <property type="evidence" value="ECO:0007669"/>
    <property type="project" value="UniProtKB-EC"/>
</dbReference>
<dbReference type="Gene3D" id="3.40.50.720">
    <property type="entry name" value="NAD(P)-binding Rossmann-like Domain"/>
    <property type="match status" value="1"/>
</dbReference>
<evidence type="ECO:0000256" key="5">
    <source>
        <dbReference type="ARBA" id="ARBA00022723"/>
    </source>
</evidence>
<evidence type="ECO:0000313" key="14">
    <source>
        <dbReference type="Proteomes" id="UP000222788"/>
    </source>
</evidence>
<evidence type="ECO:0000259" key="12">
    <source>
        <dbReference type="SMART" id="SM00829"/>
    </source>
</evidence>
<gene>
    <name evidence="13" type="primary">GEDH1</name>
    <name evidence="13" type="ORF">CFIMG_002882RA</name>
</gene>
<organism evidence="13 14">
    <name type="scientific">Ceratocystis fimbriata CBS 114723</name>
    <dbReference type="NCBI Taxonomy" id="1035309"/>
    <lineage>
        <taxon>Eukaryota</taxon>
        <taxon>Fungi</taxon>
        <taxon>Dikarya</taxon>
        <taxon>Ascomycota</taxon>
        <taxon>Pezizomycotina</taxon>
        <taxon>Sordariomycetes</taxon>
        <taxon>Hypocreomycetidae</taxon>
        <taxon>Microascales</taxon>
        <taxon>Ceratocystidaceae</taxon>
        <taxon>Ceratocystis</taxon>
    </lineage>
</organism>
<dbReference type="Pfam" id="PF00107">
    <property type="entry name" value="ADH_zinc_N"/>
    <property type="match status" value="1"/>
</dbReference>
<dbReference type="SUPFAM" id="SSF51735">
    <property type="entry name" value="NAD(P)-binding Rossmann-fold domains"/>
    <property type="match status" value="1"/>
</dbReference>
<dbReference type="EC" id="1.1.1.2" evidence="9"/>
<evidence type="ECO:0000256" key="10">
    <source>
        <dbReference type="ARBA" id="ARBA00050997"/>
    </source>
</evidence>
<accession>A0A2C5X3M2</accession>
<keyword evidence="6 11" id="KW-0862">Zinc</keyword>
<keyword evidence="8" id="KW-0560">Oxidoreductase</keyword>
<dbReference type="InterPro" id="IPR047109">
    <property type="entry name" value="CAD-like"/>
</dbReference>
<dbReference type="InterPro" id="IPR002328">
    <property type="entry name" value="ADH_Zn_CS"/>
</dbReference>
<evidence type="ECO:0000256" key="9">
    <source>
        <dbReference type="ARBA" id="ARBA00024074"/>
    </source>
</evidence>
<dbReference type="InterPro" id="IPR013149">
    <property type="entry name" value="ADH-like_C"/>
</dbReference>
<reference evidence="13 14" key="1">
    <citation type="journal article" date="2013" name="Fungal Biol.">
        <title>Analysis of microsatellite markers in the genome of the plant pathogen Ceratocystis fimbriata.</title>
        <authorList>
            <person name="Simpson M.C."/>
            <person name="Wilken P.M."/>
            <person name="Coetzee M.P."/>
            <person name="Wingfield M.J."/>
            <person name="Wingfield B.D."/>
        </authorList>
    </citation>
    <scope>NUCLEOTIDE SEQUENCE [LARGE SCALE GENOMIC DNA]</scope>
    <source>
        <strain evidence="13 14">CBS 114723</strain>
    </source>
</reference>
<dbReference type="OrthoDB" id="1879366at2759"/>
<evidence type="ECO:0000256" key="7">
    <source>
        <dbReference type="ARBA" id="ARBA00022857"/>
    </source>
</evidence>
<keyword evidence="5 11" id="KW-0479">Metal-binding</keyword>
<evidence type="ECO:0000256" key="8">
    <source>
        <dbReference type="ARBA" id="ARBA00023002"/>
    </source>
</evidence>
<dbReference type="PROSITE" id="PS00059">
    <property type="entry name" value="ADH_ZINC"/>
    <property type="match status" value="1"/>
</dbReference>
<protein>
    <recommendedName>
        <fullName evidence="9">alcohol dehydrogenase (NADP(+))</fullName>
        <ecNumber evidence="9">1.1.1.2</ecNumber>
    </recommendedName>
</protein>
<evidence type="ECO:0000313" key="13">
    <source>
        <dbReference type="EMBL" id="PHH52471.1"/>
    </source>
</evidence>
<comment type="caution">
    <text evidence="13">The sequence shown here is derived from an EMBL/GenBank/DDBJ whole genome shotgun (WGS) entry which is preliminary data.</text>
</comment>
<dbReference type="GO" id="GO:0006066">
    <property type="term" value="P:alcohol metabolic process"/>
    <property type="evidence" value="ECO:0007669"/>
    <property type="project" value="UniProtKB-ARBA"/>
</dbReference>
<comment type="subunit">
    <text evidence="3">Homodimer.</text>
</comment>
<dbReference type="Gene3D" id="3.90.180.10">
    <property type="entry name" value="Medium-chain alcohol dehydrogenases, catalytic domain"/>
    <property type="match status" value="1"/>
</dbReference>
<sequence length="357" mass="38654">MPYPDTFRGFAITAPEKFKEPVPYEFKPKPFGEHDIDIKIEACGVCGSDLHTANGGWGNDKWPIVPGHEIIGTALKVGSKVTSVKPGDRVGVGAQVLSCMECDDCKNDNETYCAQWIDTYGGQYRDGTLSQGGYSSHVRAHEFYTFLIPKELETSAAAPMLCAGITAYSPLRRNGAGPGKKVGIVGIGGLGHFGIQFAKALGADTYALSHSAKKKDDALAMGAKDVIVTSADDWDVPHRRSFDLIISTANVFGLDLGKYLGLLKVHCKFISIGLPDGDGWKLKPQDLMTNGAFIGSSHLGSRKEMQEMLQLAVDKGVKTWVETMPVSAENVGKALAKLSDGKVRYRTTLVDYDKQFK</sequence>